<reference evidence="2" key="2">
    <citation type="submission" date="2023-06" db="EMBL/GenBank/DDBJ databases">
        <authorList>
            <person name="Ma L."/>
            <person name="Liu K.-W."/>
            <person name="Li Z."/>
            <person name="Hsiao Y.-Y."/>
            <person name="Qi Y."/>
            <person name="Fu T."/>
            <person name="Tang G."/>
            <person name="Zhang D."/>
            <person name="Sun W.-H."/>
            <person name="Liu D.-K."/>
            <person name="Li Y."/>
            <person name="Chen G.-Z."/>
            <person name="Liu X.-D."/>
            <person name="Liao X.-Y."/>
            <person name="Jiang Y.-T."/>
            <person name="Yu X."/>
            <person name="Hao Y."/>
            <person name="Huang J."/>
            <person name="Zhao X.-W."/>
            <person name="Ke S."/>
            <person name="Chen Y.-Y."/>
            <person name="Wu W.-L."/>
            <person name="Hsu J.-L."/>
            <person name="Lin Y.-F."/>
            <person name="Huang M.-D."/>
            <person name="Li C.-Y."/>
            <person name="Huang L."/>
            <person name="Wang Z.-W."/>
            <person name="Zhao X."/>
            <person name="Zhong W.-Y."/>
            <person name="Peng D.-H."/>
            <person name="Ahmad S."/>
            <person name="Lan S."/>
            <person name="Zhang J.-S."/>
            <person name="Tsai W.-C."/>
            <person name="Van De Peer Y."/>
            <person name="Liu Z.-J."/>
        </authorList>
    </citation>
    <scope>NUCLEOTIDE SEQUENCE</scope>
    <source>
        <strain evidence="2">CP</strain>
        <tissue evidence="2">Leaves</tissue>
    </source>
</reference>
<keyword evidence="3" id="KW-1185">Reference proteome</keyword>
<feature type="signal peptide" evidence="1">
    <location>
        <begin position="1"/>
        <end position="27"/>
    </location>
</feature>
<dbReference type="Proteomes" id="UP001180020">
    <property type="component" value="Unassembled WGS sequence"/>
</dbReference>
<keyword evidence="1" id="KW-0732">Signal</keyword>
<evidence type="ECO:0000256" key="1">
    <source>
        <dbReference type="SAM" id="SignalP"/>
    </source>
</evidence>
<comment type="caution">
    <text evidence="2">The sequence shown here is derived from an EMBL/GenBank/DDBJ whole genome shotgun (WGS) entry which is preliminary data.</text>
</comment>
<reference evidence="2" key="1">
    <citation type="journal article" date="2023" name="Nat. Commun.">
        <title>Diploid and tetraploid genomes of Acorus and the evolution of monocots.</title>
        <authorList>
            <person name="Ma L."/>
            <person name="Liu K.W."/>
            <person name="Li Z."/>
            <person name="Hsiao Y.Y."/>
            <person name="Qi Y."/>
            <person name="Fu T."/>
            <person name="Tang G.D."/>
            <person name="Zhang D."/>
            <person name="Sun W.H."/>
            <person name="Liu D.K."/>
            <person name="Li Y."/>
            <person name="Chen G.Z."/>
            <person name="Liu X.D."/>
            <person name="Liao X.Y."/>
            <person name="Jiang Y.T."/>
            <person name="Yu X."/>
            <person name="Hao Y."/>
            <person name="Huang J."/>
            <person name="Zhao X.W."/>
            <person name="Ke S."/>
            <person name="Chen Y.Y."/>
            <person name="Wu W.L."/>
            <person name="Hsu J.L."/>
            <person name="Lin Y.F."/>
            <person name="Huang M.D."/>
            <person name="Li C.Y."/>
            <person name="Huang L."/>
            <person name="Wang Z.W."/>
            <person name="Zhao X."/>
            <person name="Zhong W.Y."/>
            <person name="Peng D.H."/>
            <person name="Ahmad S."/>
            <person name="Lan S."/>
            <person name="Zhang J.S."/>
            <person name="Tsai W.C."/>
            <person name="Van de Peer Y."/>
            <person name="Liu Z.J."/>
        </authorList>
    </citation>
    <scope>NUCLEOTIDE SEQUENCE</scope>
    <source>
        <strain evidence="2">CP</strain>
    </source>
</reference>
<name>A0AAV9C9W6_ACOCL</name>
<gene>
    <name evidence="2" type="ORF">QJS10_CPB20g01976</name>
</gene>
<evidence type="ECO:0000313" key="3">
    <source>
        <dbReference type="Proteomes" id="UP001180020"/>
    </source>
</evidence>
<proteinExistence type="predicted"/>
<dbReference type="EMBL" id="JAUJYO010000020">
    <property type="protein sequence ID" value="KAK1285853.1"/>
    <property type="molecule type" value="Genomic_DNA"/>
</dbReference>
<evidence type="ECO:0000313" key="2">
    <source>
        <dbReference type="EMBL" id="KAK1285853.1"/>
    </source>
</evidence>
<protein>
    <submittedName>
        <fullName evidence="2">Uncharacterized protein</fullName>
    </submittedName>
</protein>
<sequence length="52" mass="5487">MPWVTASLVSWRAAALDCLALAYRSSAARIASTEFCCAVCLCLATSSSDMVI</sequence>
<organism evidence="2 3">
    <name type="scientific">Acorus calamus</name>
    <name type="common">Sweet flag</name>
    <dbReference type="NCBI Taxonomy" id="4465"/>
    <lineage>
        <taxon>Eukaryota</taxon>
        <taxon>Viridiplantae</taxon>
        <taxon>Streptophyta</taxon>
        <taxon>Embryophyta</taxon>
        <taxon>Tracheophyta</taxon>
        <taxon>Spermatophyta</taxon>
        <taxon>Magnoliopsida</taxon>
        <taxon>Liliopsida</taxon>
        <taxon>Acoraceae</taxon>
        <taxon>Acorus</taxon>
    </lineage>
</organism>
<accession>A0AAV9C9W6</accession>
<feature type="chain" id="PRO_5043339469" evidence="1">
    <location>
        <begin position="28"/>
        <end position="52"/>
    </location>
</feature>
<dbReference type="AlphaFoldDB" id="A0AAV9C9W6"/>